<evidence type="ECO:0000313" key="2">
    <source>
        <dbReference type="EMBL" id="QEW05586.1"/>
    </source>
</evidence>
<dbReference type="Proteomes" id="UP000325606">
    <property type="component" value="Chromosome"/>
</dbReference>
<gene>
    <name evidence="2" type="ORF">F5I99_03260</name>
</gene>
<dbReference type="Gene3D" id="1.20.5.300">
    <property type="match status" value="1"/>
</dbReference>
<sequence>MSDSTPLHNLEARVAFQEEAIDQLSNTLARQELDLEKMSRMIHHLSQRIKELSDGNPLGEDNQPPPHY</sequence>
<name>A0A5J6LB39_9GAMM</name>
<protein>
    <submittedName>
        <fullName evidence="2">SlyX family protein</fullName>
    </submittedName>
</protein>
<dbReference type="PANTHER" id="PTHR36508">
    <property type="entry name" value="PROTEIN SLYX"/>
    <property type="match status" value="1"/>
</dbReference>
<dbReference type="Pfam" id="PF04102">
    <property type="entry name" value="SlyX"/>
    <property type="match status" value="1"/>
</dbReference>
<dbReference type="PANTHER" id="PTHR36508:SF1">
    <property type="entry name" value="PROTEIN SLYX"/>
    <property type="match status" value="1"/>
</dbReference>
<feature type="region of interest" description="Disordered" evidence="1">
    <location>
        <begin position="47"/>
        <end position="68"/>
    </location>
</feature>
<keyword evidence="3" id="KW-1185">Reference proteome</keyword>
<dbReference type="InterPro" id="IPR007236">
    <property type="entry name" value="SlyX"/>
</dbReference>
<evidence type="ECO:0000256" key="1">
    <source>
        <dbReference type="SAM" id="MobiDB-lite"/>
    </source>
</evidence>
<organism evidence="2 3">
    <name type="scientific">Nitrincola iocasae</name>
    <dbReference type="NCBI Taxonomy" id="2614693"/>
    <lineage>
        <taxon>Bacteria</taxon>
        <taxon>Pseudomonadati</taxon>
        <taxon>Pseudomonadota</taxon>
        <taxon>Gammaproteobacteria</taxon>
        <taxon>Oceanospirillales</taxon>
        <taxon>Oceanospirillaceae</taxon>
        <taxon>Nitrincola</taxon>
    </lineage>
</organism>
<reference evidence="2 3" key="1">
    <citation type="submission" date="2019-09" db="EMBL/GenBank/DDBJ databases">
        <title>Nitrincola iocasae sp. nov., a bacterium isolated from the sediment collected at a cold seep field in South China Sea.</title>
        <authorList>
            <person name="Zhang H."/>
            <person name="Wang H."/>
            <person name="Li C."/>
        </authorList>
    </citation>
    <scope>NUCLEOTIDE SEQUENCE [LARGE SCALE GENOMIC DNA]</scope>
    <source>
        <strain evidence="2 3">KXZD1103</strain>
    </source>
</reference>
<dbReference type="RefSeq" id="WP_151053631.1">
    <property type="nucleotide sequence ID" value="NZ_CP044222.1"/>
</dbReference>
<dbReference type="AlphaFoldDB" id="A0A5J6LB39"/>
<evidence type="ECO:0000313" key="3">
    <source>
        <dbReference type="Proteomes" id="UP000325606"/>
    </source>
</evidence>
<proteinExistence type="predicted"/>
<accession>A0A5J6LB39</accession>
<dbReference type="KEGG" id="nik:F5I99_03260"/>
<dbReference type="EMBL" id="CP044222">
    <property type="protein sequence ID" value="QEW05586.1"/>
    <property type="molecule type" value="Genomic_DNA"/>
</dbReference>